<dbReference type="EMBL" id="BARV01018595">
    <property type="protein sequence ID" value="GAI21379.1"/>
    <property type="molecule type" value="Genomic_DNA"/>
</dbReference>
<protein>
    <submittedName>
        <fullName evidence="1">Uncharacterized protein</fullName>
    </submittedName>
</protein>
<dbReference type="AlphaFoldDB" id="X1NRU0"/>
<comment type="caution">
    <text evidence="1">The sequence shown here is derived from an EMBL/GenBank/DDBJ whole genome shotgun (WGS) entry which is preliminary data.</text>
</comment>
<accession>X1NRU0</accession>
<gene>
    <name evidence="1" type="ORF">S06H3_31400</name>
</gene>
<evidence type="ECO:0000313" key="1">
    <source>
        <dbReference type="EMBL" id="GAI21379.1"/>
    </source>
</evidence>
<organism evidence="1">
    <name type="scientific">marine sediment metagenome</name>
    <dbReference type="NCBI Taxonomy" id="412755"/>
    <lineage>
        <taxon>unclassified sequences</taxon>
        <taxon>metagenomes</taxon>
        <taxon>ecological metagenomes</taxon>
    </lineage>
</organism>
<reference evidence="1" key="1">
    <citation type="journal article" date="2014" name="Front. Microbiol.">
        <title>High frequency of phylogenetically diverse reductive dehalogenase-homologous genes in deep subseafloor sedimentary metagenomes.</title>
        <authorList>
            <person name="Kawai M."/>
            <person name="Futagami T."/>
            <person name="Toyoda A."/>
            <person name="Takaki Y."/>
            <person name="Nishi S."/>
            <person name="Hori S."/>
            <person name="Arai W."/>
            <person name="Tsubouchi T."/>
            <person name="Morono Y."/>
            <person name="Uchiyama I."/>
            <person name="Ito T."/>
            <person name="Fujiyama A."/>
            <person name="Inagaki F."/>
            <person name="Takami H."/>
        </authorList>
    </citation>
    <scope>NUCLEOTIDE SEQUENCE</scope>
    <source>
        <strain evidence="1">Expedition CK06-06</strain>
    </source>
</reference>
<proteinExistence type="predicted"/>
<name>X1NRU0_9ZZZZ</name>
<sequence>MEKLGYTCYQKTGSFAQFDSELGVLGKIDFMFVNTPDGKDILKRSIIVRDELFGIHPVIQPTDYIILKLMAIANNPDRSPKDEGDILDVLKLYKNDLIPKNFKTLDRERIYIFADRFGLRIKMEKYFGKVFDVSDKPGGFQF</sequence>